<name>A0A8H5S408_9HYPO</name>
<proteinExistence type="predicted"/>
<evidence type="ECO:0000256" key="2">
    <source>
        <dbReference type="SAM" id="MobiDB-lite"/>
    </source>
</evidence>
<organism evidence="3 4">
    <name type="scientific">Fusarium tjaetaba</name>
    <dbReference type="NCBI Taxonomy" id="1567544"/>
    <lineage>
        <taxon>Eukaryota</taxon>
        <taxon>Fungi</taxon>
        <taxon>Dikarya</taxon>
        <taxon>Ascomycota</taxon>
        <taxon>Pezizomycotina</taxon>
        <taxon>Sordariomycetes</taxon>
        <taxon>Hypocreomycetidae</taxon>
        <taxon>Hypocreales</taxon>
        <taxon>Nectriaceae</taxon>
        <taxon>Fusarium</taxon>
        <taxon>Fusarium fujikuroi species complex</taxon>
    </lineage>
</organism>
<dbReference type="AlphaFoldDB" id="A0A8H5S408"/>
<dbReference type="RefSeq" id="XP_037209832.1">
    <property type="nucleotide sequence ID" value="XM_037349301.1"/>
</dbReference>
<dbReference type="Proteomes" id="UP000530670">
    <property type="component" value="Unassembled WGS sequence"/>
</dbReference>
<gene>
    <name evidence="3" type="ORF">FTJAE_3045</name>
</gene>
<sequence>MASREVKERALLDRIEELEAELREMKARYAALETKARGDAKKLADIASIIQNGLPGNCGASDADTGRLESSAVASAHLDDDGESEATTFPIVQMPDGYEEVASKTISARLMDIDSDEIWEASTTSGAGTDDNEDEPKGTAN</sequence>
<dbReference type="EMBL" id="JAAQRI010000061">
    <property type="protein sequence ID" value="KAF5643747.1"/>
    <property type="molecule type" value="Genomic_DNA"/>
</dbReference>
<feature type="coiled-coil region" evidence="1">
    <location>
        <begin position="1"/>
        <end position="35"/>
    </location>
</feature>
<accession>A0A8H5S408</accession>
<evidence type="ECO:0000313" key="4">
    <source>
        <dbReference type="Proteomes" id="UP000530670"/>
    </source>
</evidence>
<protein>
    <submittedName>
        <fullName evidence="3">Uncharacterized protein</fullName>
    </submittedName>
</protein>
<feature type="region of interest" description="Disordered" evidence="2">
    <location>
        <begin position="117"/>
        <end position="141"/>
    </location>
</feature>
<dbReference type="OrthoDB" id="10554213at2759"/>
<keyword evidence="1" id="KW-0175">Coiled coil</keyword>
<keyword evidence="4" id="KW-1185">Reference proteome</keyword>
<dbReference type="GeneID" id="59301571"/>
<comment type="caution">
    <text evidence="3">The sequence shown here is derived from an EMBL/GenBank/DDBJ whole genome shotgun (WGS) entry which is preliminary data.</text>
</comment>
<reference evidence="3 4" key="1">
    <citation type="submission" date="2020-05" db="EMBL/GenBank/DDBJ databases">
        <title>Identification and distribution of gene clusters putatively required for synthesis of sphingolipid metabolism inhibitors in phylogenetically diverse species of the filamentous fungus Fusarium.</title>
        <authorList>
            <person name="Kim H.-S."/>
            <person name="Busman M."/>
            <person name="Brown D.W."/>
            <person name="Divon H."/>
            <person name="Uhlig S."/>
            <person name="Proctor R.H."/>
        </authorList>
    </citation>
    <scope>NUCLEOTIDE SEQUENCE [LARGE SCALE GENOMIC DNA]</scope>
    <source>
        <strain evidence="3 4">NRRL 66243</strain>
    </source>
</reference>
<evidence type="ECO:0000256" key="1">
    <source>
        <dbReference type="SAM" id="Coils"/>
    </source>
</evidence>
<evidence type="ECO:0000313" key="3">
    <source>
        <dbReference type="EMBL" id="KAF5643747.1"/>
    </source>
</evidence>